<dbReference type="OrthoDB" id="275336at2"/>
<dbReference type="CDD" id="cd04301">
    <property type="entry name" value="NAT_SF"/>
    <property type="match status" value="1"/>
</dbReference>
<protein>
    <recommendedName>
        <fullName evidence="1">N-acetyltransferase domain-containing protein</fullName>
    </recommendedName>
</protein>
<organism evidence="2 3">
    <name type="scientific">Swaminathania salitolerans</name>
    <dbReference type="NCBI Taxonomy" id="182838"/>
    <lineage>
        <taxon>Bacteria</taxon>
        <taxon>Pseudomonadati</taxon>
        <taxon>Pseudomonadota</taxon>
        <taxon>Alphaproteobacteria</taxon>
        <taxon>Acetobacterales</taxon>
        <taxon>Acetobacteraceae</taxon>
        <taxon>Swaminathania</taxon>
    </lineage>
</organism>
<accession>A0A511BNS5</accession>
<dbReference type="PROSITE" id="PS51186">
    <property type="entry name" value="GNAT"/>
    <property type="match status" value="1"/>
</dbReference>
<dbReference type="Gene3D" id="3.40.630.30">
    <property type="match status" value="1"/>
</dbReference>
<proteinExistence type="predicted"/>
<evidence type="ECO:0000313" key="2">
    <source>
        <dbReference type="EMBL" id="GEL01304.1"/>
    </source>
</evidence>
<reference evidence="2 3" key="1">
    <citation type="submission" date="2019-07" db="EMBL/GenBank/DDBJ databases">
        <title>Whole genome shotgun sequence of Swaminathania salitolerans NBRC 104436.</title>
        <authorList>
            <person name="Hosoyama A."/>
            <person name="Uohara A."/>
            <person name="Ohji S."/>
            <person name="Ichikawa N."/>
        </authorList>
    </citation>
    <scope>NUCLEOTIDE SEQUENCE [LARGE SCALE GENOMIC DNA]</scope>
    <source>
        <strain evidence="2 3">NBRC 104436</strain>
    </source>
</reference>
<feature type="domain" description="N-acetyltransferase" evidence="1">
    <location>
        <begin position="40"/>
        <end position="186"/>
    </location>
</feature>
<dbReference type="InterPro" id="IPR016181">
    <property type="entry name" value="Acyl_CoA_acyltransferase"/>
</dbReference>
<dbReference type="AlphaFoldDB" id="A0A511BNS5"/>
<evidence type="ECO:0000313" key="3">
    <source>
        <dbReference type="Proteomes" id="UP000321405"/>
    </source>
</evidence>
<gene>
    <name evidence="2" type="ORF">SSA02_04670</name>
</gene>
<evidence type="ECO:0000259" key="1">
    <source>
        <dbReference type="PROSITE" id="PS51186"/>
    </source>
</evidence>
<dbReference type="SUPFAM" id="SSF55729">
    <property type="entry name" value="Acyl-CoA N-acyltransferases (Nat)"/>
    <property type="match status" value="1"/>
</dbReference>
<dbReference type="EMBL" id="BJVC01000001">
    <property type="protein sequence ID" value="GEL01304.1"/>
    <property type="molecule type" value="Genomic_DNA"/>
</dbReference>
<dbReference type="GO" id="GO:0016747">
    <property type="term" value="F:acyltransferase activity, transferring groups other than amino-acyl groups"/>
    <property type="evidence" value="ECO:0007669"/>
    <property type="project" value="InterPro"/>
</dbReference>
<dbReference type="InterPro" id="IPR000182">
    <property type="entry name" value="GNAT_dom"/>
</dbReference>
<dbReference type="RefSeq" id="WP_147092279.1">
    <property type="nucleotide sequence ID" value="NZ_BJVC01000001.1"/>
</dbReference>
<dbReference type="Pfam" id="PF00583">
    <property type="entry name" value="Acetyltransf_1"/>
    <property type="match status" value="1"/>
</dbReference>
<keyword evidence="3" id="KW-1185">Reference proteome</keyword>
<name>A0A511BNS5_9PROT</name>
<sequence length="191" mass="22056">MEAWLSVPPDRPTTEITVDVTFLERREPPLSPSHPWPDGYGLLRWTPDVPSYLELYRRVGAPHCWWMRLMMPHDRLSKILKSPDTHIYRLFGPHGVAGFFELDLHERAEPYLNYFGLLPEAQGQGLGRRLLESAIETAWQAQTTVLRVNTCTADHPRALPVYRALGFEPVMVQRERWAIPDDLALVPPPWL</sequence>
<dbReference type="Proteomes" id="UP000321405">
    <property type="component" value="Unassembled WGS sequence"/>
</dbReference>
<comment type="caution">
    <text evidence="2">The sequence shown here is derived from an EMBL/GenBank/DDBJ whole genome shotgun (WGS) entry which is preliminary data.</text>
</comment>